<evidence type="ECO:0000313" key="2">
    <source>
        <dbReference type="EMBL" id="SDG66831.1"/>
    </source>
</evidence>
<dbReference type="Proteomes" id="UP000199492">
    <property type="component" value="Unassembled WGS sequence"/>
</dbReference>
<dbReference type="AlphaFoldDB" id="A0A1G7W4L8"/>
<reference evidence="3" key="1">
    <citation type="submission" date="2016-10" db="EMBL/GenBank/DDBJ databases">
        <authorList>
            <person name="Varghese N."/>
            <person name="Submissions S."/>
        </authorList>
    </citation>
    <scope>NUCLEOTIDE SEQUENCE [LARGE SCALE GENOMIC DNA]</scope>
    <source>
        <strain evidence="3">DSM 15363</strain>
    </source>
</reference>
<organism evidence="2 3">
    <name type="scientific">Winogradskyella thalassocola</name>
    <dbReference type="NCBI Taxonomy" id="262004"/>
    <lineage>
        <taxon>Bacteria</taxon>
        <taxon>Pseudomonadati</taxon>
        <taxon>Bacteroidota</taxon>
        <taxon>Flavobacteriia</taxon>
        <taxon>Flavobacteriales</taxon>
        <taxon>Flavobacteriaceae</taxon>
        <taxon>Winogradskyella</taxon>
    </lineage>
</organism>
<gene>
    <name evidence="2" type="ORF">SAMN04489796_101250</name>
</gene>
<evidence type="ECO:0000313" key="3">
    <source>
        <dbReference type="Proteomes" id="UP000199492"/>
    </source>
</evidence>
<dbReference type="STRING" id="262004.SAMN04489796_101250"/>
<protein>
    <submittedName>
        <fullName evidence="2">Uncharacterized protein</fullName>
    </submittedName>
</protein>
<dbReference type="OrthoDB" id="1200950at2"/>
<dbReference type="EMBL" id="FNCZ01000001">
    <property type="protein sequence ID" value="SDG66831.1"/>
    <property type="molecule type" value="Genomic_DNA"/>
</dbReference>
<sequence>MISNSIISESPRPIWQIPIAALFFTAATFILLFALYGIQLSEEGFILFLHRLEPCIILISFGIGFTLTKSIHIDIVNSRFRPTYNIGPIKFGSWQTIKNYQYVSVFHQPTVGGDYIFEVNLWYDNNKHFELYEEDNYKEAFLIGYELSEQLNIDLLDATEPNNFKWIDKDEWKAKIASGKID</sequence>
<keyword evidence="1" id="KW-1133">Transmembrane helix</keyword>
<feature type="transmembrane region" description="Helical" evidence="1">
    <location>
        <begin position="48"/>
        <end position="67"/>
    </location>
</feature>
<feature type="transmembrane region" description="Helical" evidence="1">
    <location>
        <begin position="14"/>
        <end position="36"/>
    </location>
</feature>
<keyword evidence="1" id="KW-0812">Transmembrane</keyword>
<accession>A0A1G7W4L8</accession>
<keyword evidence="3" id="KW-1185">Reference proteome</keyword>
<proteinExistence type="predicted"/>
<evidence type="ECO:0000256" key="1">
    <source>
        <dbReference type="SAM" id="Phobius"/>
    </source>
</evidence>
<dbReference type="RefSeq" id="WP_092465771.1">
    <property type="nucleotide sequence ID" value="NZ_FNCZ01000001.1"/>
</dbReference>
<keyword evidence="1" id="KW-0472">Membrane</keyword>
<name>A0A1G7W4L8_9FLAO</name>